<gene>
    <name evidence="1" type="ORF">ISS99_12755</name>
</gene>
<evidence type="ECO:0000313" key="1">
    <source>
        <dbReference type="EMBL" id="MBM7130404.1"/>
    </source>
</evidence>
<reference evidence="1" key="1">
    <citation type="submission" date="2020-10" db="EMBL/GenBank/DDBJ databases">
        <title>Phylogeny of dyella-like bacteria.</title>
        <authorList>
            <person name="Fu J."/>
        </authorList>
    </citation>
    <scope>NUCLEOTIDE SEQUENCE</scope>
    <source>
        <strain evidence="1">DHON07</strain>
    </source>
</reference>
<comment type="caution">
    <text evidence="1">The sequence shown here is derived from an EMBL/GenBank/DDBJ whole genome shotgun (WGS) entry which is preliminary data.</text>
</comment>
<dbReference type="Pfam" id="PF09694">
    <property type="entry name" value="Gcw_chp"/>
    <property type="match status" value="1"/>
</dbReference>
<evidence type="ECO:0000313" key="2">
    <source>
        <dbReference type="Proteomes" id="UP001430193"/>
    </source>
</evidence>
<sequence length="254" mass="28149">MGCATLLWIISGASWGQDAWSGNLAVASQYVSRGFQQSWGKPAWQAGLEFEMPHGWYAGSWLSTISPYAIEGGYVEMDLYAGKRGNIGDVGYHATLYGYVYPGARVAVAKTRYNYSEFVVGADWKNWSLVYSLTVSRDYFGDNSQTLGVGTRSHSRGSGYLELARRLELGKGFSLTVHYGRQRINHFAEYNWQDAGATLSRNIAGFDVAIAYGRARNAHGVYRRVTTGVPDENGHLHFSDPGSGTWYFTMGHSF</sequence>
<name>A0ABS2KGW4_9GAMM</name>
<protein>
    <submittedName>
        <fullName evidence="1">Uncharacterized protein</fullName>
    </submittedName>
</protein>
<organism evidence="1 2">
    <name type="scientific">Dyella mobilis</name>
    <dbReference type="NCBI Taxonomy" id="1849582"/>
    <lineage>
        <taxon>Bacteria</taxon>
        <taxon>Pseudomonadati</taxon>
        <taxon>Pseudomonadota</taxon>
        <taxon>Gammaproteobacteria</taxon>
        <taxon>Lysobacterales</taxon>
        <taxon>Rhodanobacteraceae</taxon>
        <taxon>Dyella</taxon>
    </lineage>
</organism>
<dbReference type="NCBIfam" id="TIGR02001">
    <property type="entry name" value="gcw_chp"/>
    <property type="match status" value="1"/>
</dbReference>
<keyword evidence="2" id="KW-1185">Reference proteome</keyword>
<accession>A0ABS2KGW4</accession>
<dbReference type="EMBL" id="JADIKF010000039">
    <property type="protein sequence ID" value="MBM7130404.1"/>
    <property type="molecule type" value="Genomic_DNA"/>
</dbReference>
<dbReference type="InterPro" id="IPR010239">
    <property type="entry name" value="CHP02001"/>
</dbReference>
<proteinExistence type="predicted"/>
<dbReference type="Proteomes" id="UP001430193">
    <property type="component" value="Unassembled WGS sequence"/>
</dbReference>